<keyword evidence="2" id="KW-1185">Reference proteome</keyword>
<dbReference type="AlphaFoldDB" id="A0A177CRH0"/>
<dbReference type="InParanoid" id="A0A177CRH0"/>
<protein>
    <submittedName>
        <fullName evidence="1">Uncharacterized protein</fullName>
    </submittedName>
</protein>
<evidence type="ECO:0000313" key="1">
    <source>
        <dbReference type="EMBL" id="OAG09480.1"/>
    </source>
</evidence>
<name>A0A177CRH0_9PLEO</name>
<sequence length="116" mass="13135">MKSQLETANSELAKQIPAQPIAIAAADPVKVEQSQSRIVICVHGSKHDRKCDSGEPWRACSDRVLDSQRTKCVHFETVTCVRLNMEGCTRTRWSGWDKCSLCRRSESRSLRRWSGT</sequence>
<proteinExistence type="predicted"/>
<dbReference type="Proteomes" id="UP000077069">
    <property type="component" value="Unassembled WGS sequence"/>
</dbReference>
<dbReference type="GeneID" id="28763437"/>
<dbReference type="EMBL" id="KV441549">
    <property type="protein sequence ID" value="OAG09480.1"/>
    <property type="molecule type" value="Genomic_DNA"/>
</dbReference>
<reference evidence="1 2" key="1">
    <citation type="submission" date="2016-05" db="EMBL/GenBank/DDBJ databases">
        <title>Comparative analysis of secretome profiles of manganese(II)-oxidizing ascomycete fungi.</title>
        <authorList>
            <consortium name="DOE Joint Genome Institute"/>
            <person name="Zeiner C.A."/>
            <person name="Purvine S.O."/>
            <person name="Zink E.M."/>
            <person name="Wu S."/>
            <person name="Pasa-Tolic L."/>
            <person name="Chaput D.L."/>
            <person name="Haridas S."/>
            <person name="Grigoriev I.V."/>
            <person name="Santelli C.M."/>
            <person name="Hansel C.M."/>
        </authorList>
    </citation>
    <scope>NUCLEOTIDE SEQUENCE [LARGE SCALE GENOMIC DNA]</scope>
    <source>
        <strain evidence="1 2">AP3s5-JAC2a</strain>
    </source>
</reference>
<organism evidence="1 2">
    <name type="scientific">Paraphaeosphaeria sporulosa</name>
    <dbReference type="NCBI Taxonomy" id="1460663"/>
    <lineage>
        <taxon>Eukaryota</taxon>
        <taxon>Fungi</taxon>
        <taxon>Dikarya</taxon>
        <taxon>Ascomycota</taxon>
        <taxon>Pezizomycotina</taxon>
        <taxon>Dothideomycetes</taxon>
        <taxon>Pleosporomycetidae</taxon>
        <taxon>Pleosporales</taxon>
        <taxon>Massarineae</taxon>
        <taxon>Didymosphaeriaceae</taxon>
        <taxon>Paraphaeosphaeria</taxon>
    </lineage>
</organism>
<accession>A0A177CRH0</accession>
<evidence type="ECO:0000313" key="2">
    <source>
        <dbReference type="Proteomes" id="UP000077069"/>
    </source>
</evidence>
<gene>
    <name evidence="1" type="ORF">CC84DRAFT_1172052</name>
</gene>
<dbReference type="RefSeq" id="XP_018039845.1">
    <property type="nucleotide sequence ID" value="XM_018179951.1"/>
</dbReference>